<protein>
    <submittedName>
        <fullName evidence="2">Uncharacterized protein</fullName>
    </submittedName>
</protein>
<dbReference type="EMBL" id="CADCTM010000249">
    <property type="protein sequence ID" value="CAA9243915.1"/>
    <property type="molecule type" value="Genomic_DNA"/>
</dbReference>
<evidence type="ECO:0000313" key="2">
    <source>
        <dbReference type="EMBL" id="CAA9243915.1"/>
    </source>
</evidence>
<accession>A0A6J4I715</accession>
<sequence>MHDSPKVDPPTDATLSKLLEVDAELAAQVAALSVQLEEVQDKRRSLQTVIAMFTPTDSAAVLEEQQPQTATAEINGQLYLATEVSREPLSVAPIAEVNGEVIPDSATEPAEEPQPSGSSSKRRSTRGSKAVKSSSRTKG</sequence>
<organism evidence="2">
    <name type="scientific">uncultured Coleofasciculus sp</name>
    <dbReference type="NCBI Taxonomy" id="1267456"/>
    <lineage>
        <taxon>Bacteria</taxon>
        <taxon>Bacillati</taxon>
        <taxon>Cyanobacteriota</taxon>
        <taxon>Cyanophyceae</taxon>
        <taxon>Coleofasciculales</taxon>
        <taxon>Coleofasciculaceae</taxon>
        <taxon>Coleofasciculus</taxon>
        <taxon>environmental samples</taxon>
    </lineage>
</organism>
<feature type="region of interest" description="Disordered" evidence="1">
    <location>
        <begin position="95"/>
        <end position="139"/>
    </location>
</feature>
<dbReference type="AlphaFoldDB" id="A0A6J4I715"/>
<evidence type="ECO:0000256" key="1">
    <source>
        <dbReference type="SAM" id="MobiDB-lite"/>
    </source>
</evidence>
<reference evidence="2" key="1">
    <citation type="submission" date="2020-02" db="EMBL/GenBank/DDBJ databases">
        <authorList>
            <person name="Meier V. D."/>
        </authorList>
    </citation>
    <scope>NUCLEOTIDE SEQUENCE</scope>
    <source>
        <strain evidence="2">AVDCRST_MAG92</strain>
    </source>
</reference>
<proteinExistence type="predicted"/>
<name>A0A6J4I715_9CYAN</name>
<gene>
    <name evidence="2" type="ORF">AVDCRST_MAG92-1679</name>
</gene>